<dbReference type="EMBL" id="VSSQ01135693">
    <property type="protein sequence ID" value="MPN60427.1"/>
    <property type="molecule type" value="Genomic_DNA"/>
</dbReference>
<accession>A0A645JAJ9</accession>
<dbReference type="PANTHER" id="PTHR30222">
    <property type="entry name" value="SPERMIDINE/PUTRESCINE-BINDING PERIPLASMIC PROTEIN"/>
    <property type="match status" value="1"/>
</dbReference>
<gene>
    <name evidence="2" type="ORF">SDC9_208155</name>
</gene>
<dbReference type="SUPFAM" id="SSF53850">
    <property type="entry name" value="Periplasmic binding protein-like II"/>
    <property type="match status" value="1"/>
</dbReference>
<protein>
    <recommendedName>
        <fullName evidence="3">Spermidine/putrescine-binding periplasmic protein</fullName>
    </recommendedName>
</protein>
<dbReference type="Pfam" id="PF13343">
    <property type="entry name" value="SBP_bac_6"/>
    <property type="match status" value="1"/>
</dbReference>
<organism evidence="2">
    <name type="scientific">bioreactor metagenome</name>
    <dbReference type="NCBI Taxonomy" id="1076179"/>
    <lineage>
        <taxon>unclassified sequences</taxon>
        <taxon>metagenomes</taxon>
        <taxon>ecological metagenomes</taxon>
    </lineage>
</organism>
<evidence type="ECO:0008006" key="3">
    <source>
        <dbReference type="Google" id="ProtNLM"/>
    </source>
</evidence>
<evidence type="ECO:0000313" key="2">
    <source>
        <dbReference type="EMBL" id="MPN60427.1"/>
    </source>
</evidence>
<proteinExistence type="predicted"/>
<reference evidence="2" key="1">
    <citation type="submission" date="2019-08" db="EMBL/GenBank/DDBJ databases">
        <authorList>
            <person name="Kucharzyk K."/>
            <person name="Murdoch R.W."/>
            <person name="Higgins S."/>
            <person name="Loffler F."/>
        </authorList>
    </citation>
    <scope>NUCLEOTIDE SEQUENCE</scope>
</reference>
<evidence type="ECO:0000256" key="1">
    <source>
        <dbReference type="ARBA" id="ARBA00022729"/>
    </source>
</evidence>
<dbReference type="PANTHER" id="PTHR30222:SF17">
    <property type="entry name" value="SPERMIDINE_PUTRESCINE-BINDING PERIPLASMIC PROTEIN"/>
    <property type="match status" value="1"/>
</dbReference>
<comment type="caution">
    <text evidence="2">The sequence shown here is derived from an EMBL/GenBank/DDBJ whole genome shotgun (WGS) entry which is preliminary data.</text>
</comment>
<sequence>MPNEGTNLWVDGMVITKDSQNVDLAYEWINFMISEDIAYQNSSYVGYTSPVQSVYDEMSGVGGEYEGINAYIPRLGYANDEMFKNNDDVRKLIADLWTRIKSN</sequence>
<keyword evidence="1" id="KW-0732">Signal</keyword>
<name>A0A645JAJ9_9ZZZZ</name>
<dbReference type="Gene3D" id="3.40.190.10">
    <property type="entry name" value="Periplasmic binding protein-like II"/>
    <property type="match status" value="1"/>
</dbReference>
<dbReference type="AlphaFoldDB" id="A0A645JAJ9"/>